<organism evidence="3 4">
    <name type="scientific">Xylanibacter ruminicola</name>
    <name type="common">Prevotella ruminicola</name>
    <dbReference type="NCBI Taxonomy" id="839"/>
    <lineage>
        <taxon>Bacteria</taxon>
        <taxon>Pseudomonadati</taxon>
        <taxon>Bacteroidota</taxon>
        <taxon>Bacteroidia</taxon>
        <taxon>Bacteroidales</taxon>
        <taxon>Prevotellaceae</taxon>
        <taxon>Xylanibacter</taxon>
    </lineage>
</organism>
<protein>
    <submittedName>
        <fullName evidence="3">SPOR domain-containing protein</fullName>
    </submittedName>
</protein>
<dbReference type="Gene3D" id="3.30.70.1070">
    <property type="entry name" value="Sporulation related repeat"/>
    <property type="match status" value="1"/>
</dbReference>
<feature type="compositionally biased region" description="Low complexity" evidence="1">
    <location>
        <begin position="47"/>
        <end position="69"/>
    </location>
</feature>
<dbReference type="AlphaFoldDB" id="A0A928BRA1"/>
<accession>A0A928BRA1</accession>
<dbReference type="EMBL" id="SUYD01000002">
    <property type="protein sequence ID" value="MBE6265284.1"/>
    <property type="molecule type" value="Genomic_DNA"/>
</dbReference>
<dbReference type="InterPro" id="IPR007730">
    <property type="entry name" value="SPOR-like_dom"/>
</dbReference>
<evidence type="ECO:0000256" key="1">
    <source>
        <dbReference type="SAM" id="MobiDB-lite"/>
    </source>
</evidence>
<evidence type="ECO:0000313" key="3">
    <source>
        <dbReference type="EMBL" id="MBE6265284.1"/>
    </source>
</evidence>
<evidence type="ECO:0000259" key="2">
    <source>
        <dbReference type="PROSITE" id="PS51724"/>
    </source>
</evidence>
<feature type="domain" description="SPOR" evidence="2">
    <location>
        <begin position="108"/>
        <end position="189"/>
    </location>
</feature>
<sequence>MTLCIGCISAADAQSSFTQRLQQSKNGEGKITVTQDKAIDELVNGPVVTAPTRTKTTTTQQKPTETQQKTTEKPAEKKELEPKAVAVEHHDTTTIDAPEEIQKKIMKGVKVAGYRVQVFAGGNTRKDRVKAERIGSEIKSLFPGVPVYVHFYSPRWICRMGNYRTYEEAHAVLERVKNNGYQSAIIVKGKITVQYQ</sequence>
<feature type="region of interest" description="Disordered" evidence="1">
    <location>
        <begin position="47"/>
        <end position="84"/>
    </location>
</feature>
<dbReference type="PROSITE" id="PS51724">
    <property type="entry name" value="SPOR"/>
    <property type="match status" value="1"/>
</dbReference>
<feature type="compositionally biased region" description="Basic and acidic residues" evidence="1">
    <location>
        <begin position="70"/>
        <end position="84"/>
    </location>
</feature>
<dbReference type="InterPro" id="IPR036680">
    <property type="entry name" value="SPOR-like_sf"/>
</dbReference>
<reference evidence="3" key="1">
    <citation type="submission" date="2019-04" db="EMBL/GenBank/DDBJ databases">
        <title>Evolution of Biomass-Degrading Anaerobic Consortia Revealed by Metagenomics.</title>
        <authorList>
            <person name="Peng X."/>
        </authorList>
    </citation>
    <scope>NUCLEOTIDE SEQUENCE</scope>
    <source>
        <strain evidence="3">SIG141</strain>
    </source>
</reference>
<gene>
    <name evidence="3" type="ORF">E7102_02250</name>
</gene>
<dbReference type="GO" id="GO:0042834">
    <property type="term" value="F:peptidoglycan binding"/>
    <property type="evidence" value="ECO:0007669"/>
    <property type="project" value="InterPro"/>
</dbReference>
<name>A0A928BRA1_XYLRU</name>
<dbReference type="Proteomes" id="UP000763088">
    <property type="component" value="Unassembled WGS sequence"/>
</dbReference>
<evidence type="ECO:0000313" key="4">
    <source>
        <dbReference type="Proteomes" id="UP000763088"/>
    </source>
</evidence>
<comment type="caution">
    <text evidence="3">The sequence shown here is derived from an EMBL/GenBank/DDBJ whole genome shotgun (WGS) entry which is preliminary data.</text>
</comment>
<dbReference type="SUPFAM" id="SSF110997">
    <property type="entry name" value="Sporulation related repeat"/>
    <property type="match status" value="1"/>
</dbReference>
<proteinExistence type="predicted"/>
<dbReference type="Pfam" id="PF05036">
    <property type="entry name" value="SPOR"/>
    <property type="match status" value="1"/>
</dbReference>